<sequence>MDIPDDRPKVSELIEFHELLIKGQLEESLPLLDADTIRKIRNAFNDHEGMSLLIRAFGEHPTLLHEMRVATGKIKVVPSSSSSAPHDPTGTVLQNKEGKKDPSSFKPMEGSMSPEYITMKEMLADLVDLLAGNAPVISQLNNHLFSCDLIPKAVHVTVGTTGLTPYDRANKIFSSVLATLECHPNPNSVFSSLIMSLQKVGLKNMVSKLMEKLKMKSGHVDPNLEQQPSVSKGPLQPVDVTAQSHTPQPTITGSQSSTPTTVIELSSKSEVAANIKSLHSRFASLNVKMRNQIVKIVQKGEVELIDIARSAAAYLSIEVSSLKYGNVDELFDSLKPHYDFFNCDGVLKQLTDTYLSNAQTELTEYIDSVDDFSESSQLKHIRSVIDKEAPFLDSPTTKPIVIKLNGRWDEMTIKNFKSVLQYYFEPEIENLFSHISIKKGSVIVTLLIPTSLSQSLIDAINNKTNSMSRLGILEVAVDNKAIPIRREDNNNFDVSLHESVKAGDSFEVSMLLQLGADPNSKDERGKSAVEIAMEGGNTQIKEILLTGGGELFDTNINTHT</sequence>
<evidence type="ECO:0000313" key="3">
    <source>
        <dbReference type="EnsemblMetazoa" id="XP_019858786.1"/>
    </source>
</evidence>
<feature type="compositionally biased region" description="Polar residues" evidence="2">
    <location>
        <begin position="241"/>
        <end position="259"/>
    </location>
</feature>
<dbReference type="Gene3D" id="1.25.40.20">
    <property type="entry name" value="Ankyrin repeat-containing domain"/>
    <property type="match status" value="1"/>
</dbReference>
<proteinExistence type="predicted"/>
<feature type="region of interest" description="Disordered" evidence="2">
    <location>
        <begin position="220"/>
        <end position="259"/>
    </location>
</feature>
<organism evidence="3 4">
    <name type="scientific">Amphimedon queenslandica</name>
    <name type="common">Sponge</name>
    <dbReference type="NCBI Taxonomy" id="400682"/>
    <lineage>
        <taxon>Eukaryota</taxon>
        <taxon>Metazoa</taxon>
        <taxon>Porifera</taxon>
        <taxon>Demospongiae</taxon>
        <taxon>Heteroscleromorpha</taxon>
        <taxon>Haplosclerida</taxon>
        <taxon>Niphatidae</taxon>
        <taxon>Amphimedon</taxon>
    </lineage>
</organism>
<keyword evidence="1" id="KW-0040">ANK repeat</keyword>
<evidence type="ECO:0008006" key="5">
    <source>
        <dbReference type="Google" id="ProtNLM"/>
    </source>
</evidence>
<dbReference type="AlphaFoldDB" id="A0AAN0JPP2"/>
<name>A0AAN0JPP2_AMPQE</name>
<accession>A0AAN0JPP2</accession>
<protein>
    <recommendedName>
        <fullName evidence="5">Death domain-containing protein</fullName>
    </recommendedName>
</protein>
<evidence type="ECO:0000256" key="1">
    <source>
        <dbReference type="PROSITE-ProRule" id="PRU00023"/>
    </source>
</evidence>
<feature type="repeat" description="ANK" evidence="1">
    <location>
        <begin position="491"/>
        <end position="523"/>
    </location>
</feature>
<dbReference type="GeneID" id="109587006"/>
<reference evidence="4" key="1">
    <citation type="journal article" date="2010" name="Nature">
        <title>The Amphimedon queenslandica genome and the evolution of animal complexity.</title>
        <authorList>
            <person name="Srivastava M."/>
            <person name="Simakov O."/>
            <person name="Chapman J."/>
            <person name="Fahey B."/>
            <person name="Gauthier M.E."/>
            <person name="Mitros T."/>
            <person name="Richards G.S."/>
            <person name="Conaco C."/>
            <person name="Dacre M."/>
            <person name="Hellsten U."/>
            <person name="Larroux C."/>
            <person name="Putnam N.H."/>
            <person name="Stanke M."/>
            <person name="Adamska M."/>
            <person name="Darling A."/>
            <person name="Degnan S.M."/>
            <person name="Oakley T.H."/>
            <person name="Plachetzki D.C."/>
            <person name="Zhai Y."/>
            <person name="Adamski M."/>
            <person name="Calcino A."/>
            <person name="Cummins S.F."/>
            <person name="Goodstein D.M."/>
            <person name="Harris C."/>
            <person name="Jackson D.J."/>
            <person name="Leys S.P."/>
            <person name="Shu S."/>
            <person name="Woodcroft B.J."/>
            <person name="Vervoort M."/>
            <person name="Kosik K.S."/>
            <person name="Manning G."/>
            <person name="Degnan B.M."/>
            <person name="Rokhsar D.S."/>
        </authorList>
    </citation>
    <scope>NUCLEOTIDE SEQUENCE [LARGE SCALE GENOMIC DNA]</scope>
</reference>
<dbReference type="EnsemblMetazoa" id="XM_020003227.1">
    <property type="protein sequence ID" value="XP_019858786.1"/>
    <property type="gene ID" value="LOC109587006"/>
</dbReference>
<dbReference type="Proteomes" id="UP000007879">
    <property type="component" value="Unassembled WGS sequence"/>
</dbReference>
<reference evidence="3" key="2">
    <citation type="submission" date="2024-06" db="UniProtKB">
        <authorList>
            <consortium name="EnsemblMetazoa"/>
        </authorList>
    </citation>
    <scope>IDENTIFICATION</scope>
</reference>
<evidence type="ECO:0000313" key="4">
    <source>
        <dbReference type="Proteomes" id="UP000007879"/>
    </source>
</evidence>
<evidence type="ECO:0000256" key="2">
    <source>
        <dbReference type="SAM" id="MobiDB-lite"/>
    </source>
</evidence>
<dbReference type="SUPFAM" id="SSF48403">
    <property type="entry name" value="Ankyrin repeat"/>
    <property type="match status" value="1"/>
</dbReference>
<feature type="region of interest" description="Disordered" evidence="2">
    <location>
        <begin position="77"/>
        <end position="109"/>
    </location>
</feature>
<dbReference type="PROSITE" id="PS50088">
    <property type="entry name" value="ANK_REPEAT"/>
    <property type="match status" value="1"/>
</dbReference>
<dbReference type="InterPro" id="IPR036770">
    <property type="entry name" value="Ankyrin_rpt-contain_sf"/>
</dbReference>
<keyword evidence="4" id="KW-1185">Reference proteome</keyword>
<dbReference type="InterPro" id="IPR002110">
    <property type="entry name" value="Ankyrin_rpt"/>
</dbReference>
<dbReference type="RefSeq" id="XP_019858786.1">
    <property type="nucleotide sequence ID" value="XM_020003227.1"/>
</dbReference>
<dbReference type="KEGG" id="aqu:109587006"/>